<accession>U9UGM5</accession>
<dbReference type="EMBL" id="KI279904">
    <property type="protein sequence ID" value="ESA17723.1"/>
    <property type="molecule type" value="Genomic_DNA"/>
</dbReference>
<dbReference type="VEuPathDB" id="FungiDB:RhiirFUN_022779"/>
<evidence type="ECO:0000259" key="4">
    <source>
        <dbReference type="PROSITE" id="PS51253"/>
    </source>
</evidence>
<proteinExistence type="predicted"/>
<comment type="subcellular location">
    <subcellularLocation>
        <location evidence="1">Nucleus</location>
    </subcellularLocation>
</comment>
<dbReference type="PANTHER" id="PTHR19303">
    <property type="entry name" value="TRANSPOSON"/>
    <property type="match status" value="1"/>
</dbReference>
<dbReference type="eggNOG" id="KOG3105">
    <property type="taxonomic scope" value="Eukaryota"/>
</dbReference>
<sequence>MSQQGKRKSTKESSQPNKRVVLTHAQKHQLCLDSQKTPRLTQTELANLYNIKQNTVSDILKKKDKWLFINPDSEESNKQREKQITNALFANLVINSNILHEKAKFFAQQFEITRFSVSNGWMDKFKKRYNLKEHVKWGEANSAPLETLDEERNKLHEILKNYDLNDVFNCDETGLYWDLEPSKTLAQGPLARKKKSKKRNSTSWMQVSVWNDYLTKLDKRMRLQNRKILLLVDNAPVHVIDENVRLTNVTVHFLPPNTTAHLQPCDAGIIKSFKAQYRKLIVRNRIEAYEISQELNKGVTPINICDAINFSKEAWDFVSQRTIVNCWRHTGILPQDEIDEGEENEDQADQEAYNEIELQELIDQLPYDDPMDAEEFLHIDDRLQVDGGLTDEEIVSIIKSNDDEPKTDPIEESPKVISKTEALDNLDNLVLFFEYSLDISIDPNETSLLRKLRHKVLKSHINSLKQTTLDHFIQIV</sequence>
<keyword evidence="3" id="KW-0539">Nucleus</keyword>
<dbReference type="Pfam" id="PF03184">
    <property type="entry name" value="DDE_1"/>
    <property type="match status" value="1"/>
</dbReference>
<evidence type="ECO:0000256" key="3">
    <source>
        <dbReference type="ARBA" id="ARBA00023242"/>
    </source>
</evidence>
<reference evidence="5" key="1">
    <citation type="submission" date="2013-07" db="EMBL/GenBank/DDBJ databases">
        <title>The genome of an arbuscular mycorrhizal fungus provides insights into the evolution of the oldest plant symbiosis.</title>
        <authorList>
            <consortium name="DOE Joint Genome Institute"/>
            <person name="Tisserant E."/>
            <person name="Malbreil M."/>
            <person name="Kuo A."/>
            <person name="Kohler A."/>
            <person name="Symeonidi A."/>
            <person name="Balestrini R."/>
            <person name="Charron P."/>
            <person name="Duensing N."/>
            <person name="Frei-dit-Frey N."/>
            <person name="Gianinazzi-Pearson V."/>
            <person name="Gilbert B."/>
            <person name="Handa Y."/>
            <person name="Hijri M."/>
            <person name="Kaul R."/>
            <person name="Kawaguchi M."/>
            <person name="Krajinski F."/>
            <person name="Lammers P."/>
            <person name="Lapierre D."/>
            <person name="Masclaux F.G."/>
            <person name="Murat C."/>
            <person name="Morin E."/>
            <person name="Ndikumana S."/>
            <person name="Pagni M."/>
            <person name="Petitpierre D."/>
            <person name="Requena N."/>
            <person name="Rosikiewicz P."/>
            <person name="Riley R."/>
            <person name="Saito K."/>
            <person name="San Clemente H."/>
            <person name="Shapiro H."/>
            <person name="van Tuinen D."/>
            <person name="Becard G."/>
            <person name="Bonfante P."/>
            <person name="Paszkowski U."/>
            <person name="Shachar-Hill Y."/>
            <person name="Young J.P."/>
            <person name="Sanders I.R."/>
            <person name="Henrissat B."/>
            <person name="Rensing S.A."/>
            <person name="Grigoriev I.V."/>
            <person name="Corradi N."/>
            <person name="Roux C."/>
            <person name="Martin F."/>
        </authorList>
    </citation>
    <scope>NUCLEOTIDE SEQUENCE</scope>
    <source>
        <strain evidence="5">DAOM 197198</strain>
    </source>
</reference>
<dbReference type="InterPro" id="IPR004875">
    <property type="entry name" value="DDE_SF_endonuclease_dom"/>
</dbReference>
<dbReference type="Pfam" id="PF04218">
    <property type="entry name" value="CENP-B_N"/>
    <property type="match status" value="1"/>
</dbReference>
<evidence type="ECO:0000313" key="5">
    <source>
        <dbReference type="EMBL" id="ESA17723.1"/>
    </source>
</evidence>
<dbReference type="InterPro" id="IPR007889">
    <property type="entry name" value="HTH_Psq"/>
</dbReference>
<name>U9UGM5_RHIID</name>
<dbReference type="SMART" id="SM00674">
    <property type="entry name" value="CENPB"/>
    <property type="match status" value="1"/>
</dbReference>
<dbReference type="PANTHER" id="PTHR19303:SF73">
    <property type="entry name" value="PROTEIN PDC2"/>
    <property type="match status" value="1"/>
</dbReference>
<keyword evidence="2" id="KW-0238">DNA-binding</keyword>
<dbReference type="VEuPathDB" id="FungiDB:RhiirFUN_005307"/>
<organism evidence="5">
    <name type="scientific">Rhizophagus irregularis (strain DAOM 181602 / DAOM 197198 / MUCL 43194)</name>
    <name type="common">Arbuscular mycorrhizal fungus</name>
    <name type="synonym">Glomus intraradices</name>
    <dbReference type="NCBI Taxonomy" id="747089"/>
    <lineage>
        <taxon>Eukaryota</taxon>
        <taxon>Fungi</taxon>
        <taxon>Fungi incertae sedis</taxon>
        <taxon>Mucoromycota</taxon>
        <taxon>Glomeromycotina</taxon>
        <taxon>Glomeromycetes</taxon>
        <taxon>Glomerales</taxon>
        <taxon>Glomeraceae</taxon>
        <taxon>Rhizophagus</taxon>
    </lineage>
</organism>
<evidence type="ECO:0000256" key="2">
    <source>
        <dbReference type="ARBA" id="ARBA00023125"/>
    </source>
</evidence>
<dbReference type="AlphaFoldDB" id="U9UGM5"/>
<dbReference type="InterPro" id="IPR006600">
    <property type="entry name" value="HTH_CenpB_DNA-bd_dom"/>
</dbReference>
<dbReference type="HOGENOM" id="CLU_018294_0_4_1"/>
<protein>
    <recommendedName>
        <fullName evidence="4">HTH CENPB-type domain-containing protein</fullName>
    </recommendedName>
</protein>
<dbReference type="GO" id="GO:0003677">
    <property type="term" value="F:DNA binding"/>
    <property type="evidence" value="ECO:0007669"/>
    <property type="project" value="UniProtKB-KW"/>
</dbReference>
<dbReference type="Pfam" id="PF03221">
    <property type="entry name" value="HTH_Tnp_Tc5"/>
    <property type="match status" value="1"/>
</dbReference>
<feature type="domain" description="HTH CENPB-type" evidence="4">
    <location>
        <begin position="68"/>
        <end position="135"/>
    </location>
</feature>
<dbReference type="PROSITE" id="PS51253">
    <property type="entry name" value="HTH_CENPB"/>
    <property type="match status" value="1"/>
</dbReference>
<gene>
    <name evidence="5" type="ORF">GLOINDRAFT_21476</name>
</gene>
<dbReference type="Gene3D" id="1.10.10.60">
    <property type="entry name" value="Homeodomain-like"/>
    <property type="match status" value="2"/>
</dbReference>
<dbReference type="InterPro" id="IPR009057">
    <property type="entry name" value="Homeodomain-like_sf"/>
</dbReference>
<dbReference type="InterPro" id="IPR050863">
    <property type="entry name" value="CenT-Element_Derived"/>
</dbReference>
<dbReference type="SUPFAM" id="SSF46689">
    <property type="entry name" value="Homeodomain-like"/>
    <property type="match status" value="2"/>
</dbReference>
<evidence type="ECO:0000256" key="1">
    <source>
        <dbReference type="ARBA" id="ARBA00004123"/>
    </source>
</evidence>
<dbReference type="GO" id="GO:0005634">
    <property type="term" value="C:nucleus"/>
    <property type="evidence" value="ECO:0007669"/>
    <property type="project" value="UniProtKB-SubCell"/>
</dbReference>